<comment type="caution">
    <text evidence="6">The sequence shown here is derived from an EMBL/GenBank/DDBJ whole genome shotgun (WGS) entry which is preliminary data.</text>
</comment>
<feature type="domain" description="Penicillin-binding protein transpeptidase" evidence="4">
    <location>
        <begin position="277"/>
        <end position="582"/>
    </location>
</feature>
<dbReference type="SUPFAM" id="SSF56601">
    <property type="entry name" value="beta-lactamase/transpeptidase-like"/>
    <property type="match status" value="1"/>
</dbReference>
<name>A0A1G2LN27_9BACT</name>
<feature type="domain" description="Penicillin-binding protein dimerisation" evidence="5">
    <location>
        <begin position="60"/>
        <end position="198"/>
    </location>
</feature>
<evidence type="ECO:0000259" key="5">
    <source>
        <dbReference type="Pfam" id="PF03717"/>
    </source>
</evidence>
<reference evidence="6 7" key="1">
    <citation type="journal article" date="2016" name="Nat. Commun.">
        <title>Thousands of microbial genomes shed light on interconnected biogeochemical processes in an aquifer system.</title>
        <authorList>
            <person name="Anantharaman K."/>
            <person name="Brown C.T."/>
            <person name="Hug L.A."/>
            <person name="Sharon I."/>
            <person name="Castelle C.J."/>
            <person name="Probst A.J."/>
            <person name="Thomas B.C."/>
            <person name="Singh A."/>
            <person name="Wilkins M.J."/>
            <person name="Karaoz U."/>
            <person name="Brodie E.L."/>
            <person name="Williams K.H."/>
            <person name="Hubbard S.S."/>
            <person name="Banfield J.F."/>
        </authorList>
    </citation>
    <scope>NUCLEOTIDE SEQUENCE [LARGE SCALE GENOMIC DNA]</scope>
</reference>
<evidence type="ECO:0008006" key="8">
    <source>
        <dbReference type="Google" id="ProtNLM"/>
    </source>
</evidence>
<organism evidence="6 7">
    <name type="scientific">Candidatus Tagabacteria bacterium RIFCSPLOWO2_01_FULL_39_11</name>
    <dbReference type="NCBI Taxonomy" id="1802295"/>
    <lineage>
        <taxon>Bacteria</taxon>
        <taxon>Candidatus Tagaibacteriota</taxon>
    </lineage>
</organism>
<dbReference type="InterPro" id="IPR050515">
    <property type="entry name" value="Beta-lactam/transpept"/>
</dbReference>
<dbReference type="Gene3D" id="3.90.1310.10">
    <property type="entry name" value="Penicillin-binding protein 2a (Domain 2)"/>
    <property type="match status" value="1"/>
</dbReference>
<accession>A0A1G2LN27</accession>
<dbReference type="GO" id="GO:0008658">
    <property type="term" value="F:penicillin binding"/>
    <property type="evidence" value="ECO:0007669"/>
    <property type="project" value="InterPro"/>
</dbReference>
<evidence type="ECO:0000313" key="6">
    <source>
        <dbReference type="EMBL" id="OHA13015.1"/>
    </source>
</evidence>
<comment type="subcellular location">
    <subcellularLocation>
        <location evidence="1">Membrane</location>
    </subcellularLocation>
</comment>
<dbReference type="SUPFAM" id="SSF56519">
    <property type="entry name" value="Penicillin binding protein dimerisation domain"/>
    <property type="match status" value="1"/>
</dbReference>
<gene>
    <name evidence="6" type="ORF">A2909_00595</name>
</gene>
<dbReference type="AlphaFoldDB" id="A0A1G2LN27"/>
<dbReference type="InterPro" id="IPR036138">
    <property type="entry name" value="PBP_dimer_sf"/>
</dbReference>
<dbReference type="Proteomes" id="UP000178302">
    <property type="component" value="Unassembled WGS sequence"/>
</dbReference>
<dbReference type="InterPro" id="IPR005311">
    <property type="entry name" value="PBP_dimer"/>
</dbReference>
<proteinExistence type="predicted"/>
<dbReference type="InterPro" id="IPR001460">
    <property type="entry name" value="PCN-bd_Tpept"/>
</dbReference>
<dbReference type="GO" id="GO:0071555">
    <property type="term" value="P:cell wall organization"/>
    <property type="evidence" value="ECO:0007669"/>
    <property type="project" value="TreeGrafter"/>
</dbReference>
<dbReference type="Gene3D" id="3.30.450.330">
    <property type="match status" value="1"/>
</dbReference>
<dbReference type="Pfam" id="PF03717">
    <property type="entry name" value="PBP_dimer"/>
    <property type="match status" value="1"/>
</dbReference>
<dbReference type="GO" id="GO:0005886">
    <property type="term" value="C:plasma membrane"/>
    <property type="evidence" value="ECO:0007669"/>
    <property type="project" value="TreeGrafter"/>
</dbReference>
<feature type="transmembrane region" description="Helical" evidence="3">
    <location>
        <begin position="12"/>
        <end position="35"/>
    </location>
</feature>
<evidence type="ECO:0000313" key="7">
    <source>
        <dbReference type="Proteomes" id="UP000178302"/>
    </source>
</evidence>
<keyword evidence="3" id="KW-0812">Transmembrane</keyword>
<evidence type="ECO:0000256" key="2">
    <source>
        <dbReference type="ARBA" id="ARBA00023136"/>
    </source>
</evidence>
<keyword evidence="2 3" id="KW-0472">Membrane</keyword>
<evidence type="ECO:0000259" key="4">
    <source>
        <dbReference type="Pfam" id="PF00905"/>
    </source>
</evidence>
<protein>
    <recommendedName>
        <fullName evidence="8">Penicillin-binding protein transpeptidase domain-containing protein</fullName>
    </recommendedName>
</protein>
<evidence type="ECO:0000256" key="1">
    <source>
        <dbReference type="ARBA" id="ARBA00004370"/>
    </source>
</evidence>
<sequence>MQARKKQKKINYVWRINLIKIGFFIFGFILIYRLYNLQVLSGDHYKETIFKQVNYKEKASAKRGSIYFQDKRGKLVSAAVQKTGYAAAVNPNLVQNPENLFEEISEIIEIDRDAFLGKAGKKGDPFEIFAKGLSKEAAGKIKDLKLKEIAVLEDDERFYPAGNLASHILGFVGYKDEDLGGRYGMEYFYNDILKGKESADGGALAETVFNFTKTIFDSAAGAGEGADLILTIEPTAQSFLESVLENTLDRWRASAVAPAPAADTENFTSLTQQVGGIIINPQNGKILAMAAKPDFNPNEYGKVKNFSLFVNPFVENIFEMGSVFKPLTLAAAIDQNMLSASSTYFDKGYVILDGKRIENFDGKGRGKVTMQDVLNESLNTGAVFAMQSLGKNGFKNYIEKYGLGAGTGIDLPNEEKGNISNLRSGREIEYATASFGQGIAITPIEFTAAVSSLANGGYLVKPYIAEKVSYRLFSDRVLNVGTKERILKGSSSETITRMLVNTVDNALLEGTRKMENYSIAAKTGTAQMPKEGGGYYENEYFHSFFGYAPAFDPQFLVFLYFKNPRGVKYASHSLTDPFMDIMKFLLNYYEVPPDR</sequence>
<dbReference type="EMBL" id="MHQZ01000043">
    <property type="protein sequence ID" value="OHA13015.1"/>
    <property type="molecule type" value="Genomic_DNA"/>
</dbReference>
<dbReference type="Pfam" id="PF00905">
    <property type="entry name" value="Transpeptidase"/>
    <property type="match status" value="1"/>
</dbReference>
<dbReference type="Gene3D" id="3.40.710.10">
    <property type="entry name" value="DD-peptidase/beta-lactamase superfamily"/>
    <property type="match status" value="1"/>
</dbReference>
<dbReference type="PANTHER" id="PTHR30627">
    <property type="entry name" value="PEPTIDOGLYCAN D,D-TRANSPEPTIDASE"/>
    <property type="match status" value="1"/>
</dbReference>
<dbReference type="InterPro" id="IPR012338">
    <property type="entry name" value="Beta-lactam/transpept-like"/>
</dbReference>
<dbReference type="PANTHER" id="PTHR30627:SF1">
    <property type="entry name" value="PEPTIDOGLYCAN D,D-TRANSPEPTIDASE FTSI"/>
    <property type="match status" value="1"/>
</dbReference>
<keyword evidence="3" id="KW-1133">Transmembrane helix</keyword>
<evidence type="ECO:0000256" key="3">
    <source>
        <dbReference type="SAM" id="Phobius"/>
    </source>
</evidence>